<feature type="compositionally biased region" description="Basic and acidic residues" evidence="24">
    <location>
        <begin position="592"/>
        <end position="608"/>
    </location>
</feature>
<dbReference type="Ensembl" id="ENSLLET00000037737.1">
    <property type="protein sequence ID" value="ENSLLEP00000036336.1"/>
    <property type="gene ID" value="ENSLLEG00000023019.1"/>
</dbReference>
<feature type="domain" description="Daxx histone-binding" evidence="26">
    <location>
        <begin position="285"/>
        <end position="371"/>
    </location>
</feature>
<evidence type="ECO:0000256" key="12">
    <source>
        <dbReference type="ARBA" id="ARBA00022553"/>
    </source>
</evidence>
<feature type="compositionally biased region" description="Basic and acidic residues" evidence="24">
    <location>
        <begin position="869"/>
        <end position="878"/>
    </location>
</feature>
<dbReference type="PANTHER" id="PTHR12766:SF7">
    <property type="entry name" value="DEATH DOMAIN-ASSOCIATED PROTEIN 6"/>
    <property type="match status" value="1"/>
</dbReference>
<dbReference type="GO" id="GO:0005730">
    <property type="term" value="C:nucleolus"/>
    <property type="evidence" value="ECO:0007669"/>
    <property type="project" value="UniProtKB-SubCell"/>
</dbReference>
<dbReference type="GO" id="GO:0016605">
    <property type="term" value="C:PML body"/>
    <property type="evidence" value="ECO:0007669"/>
    <property type="project" value="UniProtKB-SubCell"/>
</dbReference>
<evidence type="ECO:0000256" key="14">
    <source>
        <dbReference type="ARBA" id="ARBA00022843"/>
    </source>
</evidence>
<feature type="compositionally biased region" description="Basic and acidic residues" evidence="24">
    <location>
        <begin position="802"/>
        <end position="813"/>
    </location>
</feature>
<dbReference type="GO" id="GO:0000775">
    <property type="term" value="C:chromosome, centromeric region"/>
    <property type="evidence" value="ECO:0007669"/>
    <property type="project" value="UniProtKB-SubCell"/>
</dbReference>
<keyword evidence="11" id="KW-1017">Isopeptide bond</keyword>
<evidence type="ECO:0000256" key="2">
    <source>
        <dbReference type="ARBA" id="ARBA00004496"/>
    </source>
</evidence>
<feature type="compositionally biased region" description="Low complexity" evidence="24">
    <location>
        <begin position="512"/>
        <end position="524"/>
    </location>
</feature>
<keyword evidence="19" id="KW-0143">Chaperone</keyword>
<keyword evidence="16" id="KW-0805">Transcription regulation</keyword>
<evidence type="ECO:0000256" key="24">
    <source>
        <dbReference type="SAM" id="MobiDB-lite"/>
    </source>
</evidence>
<keyword evidence="28" id="KW-1185">Reference proteome</keyword>
<dbReference type="OrthoDB" id="7492809at2759"/>
<dbReference type="InterPro" id="IPR031333">
    <property type="entry name" value="Daxx_N"/>
</dbReference>
<evidence type="ECO:0000259" key="26">
    <source>
        <dbReference type="Pfam" id="PF20920"/>
    </source>
</evidence>
<evidence type="ECO:0000313" key="28">
    <source>
        <dbReference type="Proteomes" id="UP000694569"/>
    </source>
</evidence>
<evidence type="ECO:0000256" key="7">
    <source>
        <dbReference type="ARBA" id="ARBA00019298"/>
    </source>
</evidence>
<evidence type="ECO:0000313" key="27">
    <source>
        <dbReference type="Ensembl" id="ENSLLEP00000036336.1"/>
    </source>
</evidence>
<evidence type="ECO:0000256" key="18">
    <source>
        <dbReference type="ARBA" id="ARBA00023163"/>
    </source>
</evidence>
<evidence type="ECO:0000256" key="1">
    <source>
        <dbReference type="ARBA" id="ARBA00004322"/>
    </source>
</evidence>
<dbReference type="GO" id="GO:0003713">
    <property type="term" value="F:transcription coactivator activity"/>
    <property type="evidence" value="ECO:0007669"/>
    <property type="project" value="TreeGrafter"/>
</dbReference>
<dbReference type="Gene3D" id="1.20.58.2170">
    <property type="match status" value="1"/>
</dbReference>
<comment type="subcellular location">
    <subcellularLocation>
        <location evidence="3">Chromosome</location>
        <location evidence="3">Centromere</location>
    </subcellularLocation>
    <subcellularLocation>
        <location evidence="2">Cytoplasm</location>
    </subcellularLocation>
    <subcellularLocation>
        <location evidence="1">Nucleus</location>
        <location evidence="1">PML body</location>
    </subcellularLocation>
    <subcellularLocation>
        <location evidence="4">Nucleus</location>
        <location evidence="4">Nucleolus</location>
    </subcellularLocation>
    <subcellularLocation>
        <location evidence="5">Nucleus</location>
        <location evidence="5">Nucleoplasm</location>
    </subcellularLocation>
</comment>
<evidence type="ECO:0000256" key="23">
    <source>
        <dbReference type="SAM" id="Coils"/>
    </source>
</evidence>
<feature type="region of interest" description="Disordered" evidence="24">
    <location>
        <begin position="891"/>
        <end position="920"/>
    </location>
</feature>
<evidence type="ECO:0000259" key="25">
    <source>
        <dbReference type="Pfam" id="PF03344"/>
    </source>
</evidence>
<evidence type="ECO:0000256" key="22">
    <source>
        <dbReference type="ARBA" id="ARBA00029641"/>
    </source>
</evidence>
<dbReference type="InterPro" id="IPR046378">
    <property type="entry name" value="DAXX_histone-bd"/>
</dbReference>
<keyword evidence="10" id="KW-0678">Repressor</keyword>
<keyword evidence="20" id="KW-0539">Nucleus</keyword>
<feature type="region of interest" description="Disordered" evidence="24">
    <location>
        <begin position="372"/>
        <end position="612"/>
    </location>
</feature>
<feature type="region of interest" description="Disordered" evidence="24">
    <location>
        <begin position="633"/>
        <end position="666"/>
    </location>
</feature>
<keyword evidence="9" id="KW-0963">Cytoplasm</keyword>
<dbReference type="Proteomes" id="UP000694569">
    <property type="component" value="Unplaced"/>
</dbReference>
<evidence type="ECO:0000256" key="11">
    <source>
        <dbReference type="ARBA" id="ARBA00022499"/>
    </source>
</evidence>
<feature type="compositionally biased region" description="Acidic residues" evidence="24">
    <location>
        <begin position="9"/>
        <end position="19"/>
    </location>
</feature>
<comment type="similarity">
    <text evidence="6">Belongs to the DAXX family.</text>
</comment>
<keyword evidence="15" id="KW-0156">Chromatin regulator</keyword>
<feature type="compositionally biased region" description="Acidic residues" evidence="24">
    <location>
        <begin position="407"/>
        <end position="449"/>
    </location>
</feature>
<dbReference type="Gene3D" id="1.10.8.810">
    <property type="entry name" value="Daxx helical bundle domain"/>
    <property type="match status" value="1"/>
</dbReference>
<keyword evidence="12" id="KW-0597">Phosphoprotein</keyword>
<proteinExistence type="inferred from homology"/>
<evidence type="ECO:0000256" key="16">
    <source>
        <dbReference type="ARBA" id="ARBA00023015"/>
    </source>
</evidence>
<dbReference type="InterPro" id="IPR046426">
    <property type="entry name" value="DAXX_histone-bd_sf"/>
</dbReference>
<dbReference type="GO" id="GO:0042981">
    <property type="term" value="P:regulation of apoptotic process"/>
    <property type="evidence" value="ECO:0007669"/>
    <property type="project" value="TreeGrafter"/>
</dbReference>
<reference evidence="27" key="1">
    <citation type="submission" date="2025-08" db="UniProtKB">
        <authorList>
            <consortium name="Ensembl"/>
        </authorList>
    </citation>
    <scope>IDENTIFICATION</scope>
</reference>
<feature type="region of interest" description="Disordered" evidence="24">
    <location>
        <begin position="141"/>
        <end position="175"/>
    </location>
</feature>
<dbReference type="FunFam" id="1.20.58.2170:FF:000001">
    <property type="entry name" value="Death domain-associated protein 6"/>
    <property type="match status" value="1"/>
</dbReference>
<dbReference type="FunFam" id="1.10.8.810:FF:000001">
    <property type="entry name" value="Death domain-associated protein 6"/>
    <property type="match status" value="1"/>
</dbReference>
<dbReference type="Pfam" id="PF03344">
    <property type="entry name" value="Daxx"/>
    <property type="match status" value="1"/>
</dbReference>
<dbReference type="CDD" id="cd13151">
    <property type="entry name" value="DAXX_helical_bundle"/>
    <property type="match status" value="1"/>
</dbReference>
<feature type="compositionally biased region" description="Acidic residues" evidence="24">
    <location>
        <begin position="467"/>
        <end position="492"/>
    </location>
</feature>
<organism evidence="27 28">
    <name type="scientific">Leptobrachium leishanense</name>
    <name type="common">Leishan spiny toad</name>
    <dbReference type="NCBI Taxonomy" id="445787"/>
    <lineage>
        <taxon>Eukaryota</taxon>
        <taxon>Metazoa</taxon>
        <taxon>Chordata</taxon>
        <taxon>Craniata</taxon>
        <taxon>Vertebrata</taxon>
        <taxon>Euteleostomi</taxon>
        <taxon>Amphibia</taxon>
        <taxon>Batrachia</taxon>
        <taxon>Anura</taxon>
        <taxon>Pelobatoidea</taxon>
        <taxon>Megophryidae</taxon>
        <taxon>Leptobrachium</taxon>
    </lineage>
</organism>
<evidence type="ECO:0000256" key="3">
    <source>
        <dbReference type="ARBA" id="ARBA00004584"/>
    </source>
</evidence>
<feature type="region of interest" description="Disordered" evidence="24">
    <location>
        <begin position="787"/>
        <end position="879"/>
    </location>
</feature>
<evidence type="ECO:0000256" key="15">
    <source>
        <dbReference type="ARBA" id="ARBA00022853"/>
    </source>
</evidence>
<evidence type="ECO:0000256" key="5">
    <source>
        <dbReference type="ARBA" id="ARBA00004642"/>
    </source>
</evidence>
<gene>
    <name evidence="27" type="primary">DAXX</name>
</gene>
<keyword evidence="13" id="KW-0053">Apoptosis</keyword>
<accession>A0A8C5WGE8</accession>
<keyword evidence="18" id="KW-0804">Transcription</keyword>
<reference evidence="27" key="2">
    <citation type="submission" date="2025-09" db="UniProtKB">
        <authorList>
            <consortium name="Ensembl"/>
        </authorList>
    </citation>
    <scope>IDENTIFICATION</scope>
</reference>
<evidence type="ECO:0000256" key="21">
    <source>
        <dbReference type="ARBA" id="ARBA00023328"/>
    </source>
</evidence>
<feature type="region of interest" description="Disordered" evidence="24">
    <location>
        <begin position="1"/>
        <end position="48"/>
    </location>
</feature>
<dbReference type="GO" id="GO:0042393">
    <property type="term" value="F:histone binding"/>
    <property type="evidence" value="ECO:0007669"/>
    <property type="project" value="InterPro"/>
</dbReference>
<dbReference type="GO" id="GO:0006334">
    <property type="term" value="P:nucleosome assembly"/>
    <property type="evidence" value="ECO:0007669"/>
    <property type="project" value="TreeGrafter"/>
</dbReference>
<sequence>MAHANDIIVLDDDDDDEEEEKPHCSNATSSPQPPEPATNGKKESSSKSKSATFSILNNKLFDEFVDYCSNLTVEHPEVIGFLKGRFSKANPTFLSSVEFHNVLGRCLTKVQSKRSKVYVYINELCTALKANSQKRKVTLQTCTIPKPPQEEGEKVEEKTEDVQEEDSSPGKKTGSKRQIRYLENLLRIYSREIQKLQEKELSLDELEDEDSAYIQEARLKRKILRIFQKLCELKDCSSLTGRVIEQKIPYRGTRYPEVNRRLEKFINGSHDIFPDYNDVLRVILKANDKHALGLPRKQMQGMAQDAFRELGNRLQERRHLDLVYNFGCHLTDVYKPGNDPAHQDSALQRRLRDNRSVSLNRLEDLIKKYAEMQDEGEEEDRKKRRKNDTQSSSKVSSKPTPPPSPGSEEEESSEESETDIEDLVNSEEIADGEGKEEEEEEQPVEQENEADQRMEIPSDPQPFSSTGEDEEEGEETDDKNEEADYEMEEGEQVDQSTTPASSPQTNKEESHLSSLELEIEVLPLDRSPCSPGKATSPHSSMDRPSEELKEVSSVESKSEHDATRDDTESQELKVCENAAENEEENAENMLENMHDEDHEKSDVEDRDISSTVNNDVNITADVLQVETDLQADGESCASGNVETEEVSEVKSNFNDAEDDQLNKCTGNASTSFIKRTTPVDGEKVLTQSCQVDADIQCIESPQDSTERRDKIASCRESNLQSKNSALKKKTASTNSELQHNKSHTKVSSPAGYNALYIDSYAGNDVHGVPEGSHVGSSNGVYRVKREGKPLQGSPFRSNHKNFIRDSPKSKRTNDIVMLSSKIKKSPSSQIMVKNGKRLLNGSGQGEGKIEKPPKKQRTERYYASPLPNKPDKNKDRTPDITLAMVVTCSPPVSPSSTGTQPLMSHVSTQCDPDEVIVLSD</sequence>
<feature type="coiled-coil region" evidence="23">
    <location>
        <begin position="179"/>
        <end position="216"/>
    </location>
</feature>
<dbReference type="GO" id="GO:0005737">
    <property type="term" value="C:cytoplasm"/>
    <property type="evidence" value="ECO:0007669"/>
    <property type="project" value="UniProtKB-SubCell"/>
</dbReference>
<evidence type="ECO:0000256" key="9">
    <source>
        <dbReference type="ARBA" id="ARBA00022490"/>
    </source>
</evidence>
<evidence type="ECO:0000256" key="6">
    <source>
        <dbReference type="ARBA" id="ARBA00008592"/>
    </source>
</evidence>
<feature type="compositionally biased region" description="Basic and acidic residues" evidence="24">
    <location>
        <begin position="847"/>
        <end position="860"/>
    </location>
</feature>
<feature type="domain" description="Daxx N-terminal Rassf1C-interacting" evidence="25">
    <location>
        <begin position="44"/>
        <end position="139"/>
    </location>
</feature>
<feature type="compositionally biased region" description="Polar residues" evidence="24">
    <location>
        <begin position="900"/>
        <end position="910"/>
    </location>
</feature>
<dbReference type="CDD" id="cd13150">
    <property type="entry name" value="DAXX_histone_binding"/>
    <property type="match status" value="1"/>
</dbReference>
<evidence type="ECO:0000256" key="8">
    <source>
        <dbReference type="ARBA" id="ARBA00022454"/>
    </source>
</evidence>
<dbReference type="GO" id="GO:0050681">
    <property type="term" value="F:nuclear androgen receptor binding"/>
    <property type="evidence" value="ECO:0007669"/>
    <property type="project" value="TreeGrafter"/>
</dbReference>
<dbReference type="Pfam" id="PF20920">
    <property type="entry name" value="DAXX_hist_bd"/>
    <property type="match status" value="1"/>
</dbReference>
<evidence type="ECO:0000256" key="4">
    <source>
        <dbReference type="ARBA" id="ARBA00004604"/>
    </source>
</evidence>
<feature type="compositionally biased region" description="Basic and acidic residues" evidence="24">
    <location>
        <begin position="540"/>
        <end position="574"/>
    </location>
</feature>
<name>A0A8C5WGE8_9ANUR</name>
<dbReference type="GO" id="GO:0006915">
    <property type="term" value="P:apoptotic process"/>
    <property type="evidence" value="ECO:0007669"/>
    <property type="project" value="UniProtKB-KW"/>
</dbReference>
<dbReference type="PANTHER" id="PTHR12766">
    <property type="entry name" value="DEATH DOMAIN-ASSOCIATED PROTEIN 6 DAXX"/>
    <property type="match status" value="1"/>
</dbReference>
<feature type="region of interest" description="Disordered" evidence="24">
    <location>
        <begin position="699"/>
        <end position="748"/>
    </location>
</feature>
<dbReference type="GO" id="GO:0003714">
    <property type="term" value="F:transcription corepressor activity"/>
    <property type="evidence" value="ECO:0007669"/>
    <property type="project" value="TreeGrafter"/>
</dbReference>
<keyword evidence="8" id="KW-0158">Chromosome</keyword>
<protein>
    <recommendedName>
        <fullName evidence="7">Death domain-associated protein 6</fullName>
    </recommendedName>
    <alternativeName>
        <fullName evidence="22">Daxx</fullName>
    </alternativeName>
</protein>
<feature type="compositionally biased region" description="Polar residues" evidence="24">
    <location>
        <begin position="493"/>
        <end position="505"/>
    </location>
</feature>
<keyword evidence="17 23" id="KW-0175">Coiled coil</keyword>
<dbReference type="InterPro" id="IPR038298">
    <property type="entry name" value="Daxx_N_sf"/>
</dbReference>
<feature type="compositionally biased region" description="Polar residues" evidence="24">
    <location>
        <begin position="715"/>
        <end position="724"/>
    </location>
</feature>
<keyword evidence="21" id="KW-0137">Centromere</keyword>
<evidence type="ECO:0000256" key="20">
    <source>
        <dbReference type="ARBA" id="ARBA00023242"/>
    </source>
</evidence>
<evidence type="ECO:0000256" key="17">
    <source>
        <dbReference type="ARBA" id="ARBA00023054"/>
    </source>
</evidence>
<feature type="compositionally biased region" description="Basic and acidic residues" evidence="24">
    <location>
        <begin position="704"/>
        <end position="713"/>
    </location>
</feature>
<feature type="compositionally biased region" description="Basic and acidic residues" evidence="24">
    <location>
        <begin position="148"/>
        <end position="161"/>
    </location>
</feature>
<evidence type="ECO:0000256" key="19">
    <source>
        <dbReference type="ARBA" id="ARBA00023186"/>
    </source>
</evidence>
<dbReference type="AlphaFoldDB" id="A0A8C5WGE8"/>
<keyword evidence="14" id="KW-0832">Ubl conjugation</keyword>
<evidence type="ECO:0000256" key="10">
    <source>
        <dbReference type="ARBA" id="ARBA00022491"/>
    </source>
</evidence>
<evidence type="ECO:0000256" key="13">
    <source>
        <dbReference type="ARBA" id="ARBA00022703"/>
    </source>
</evidence>
<dbReference type="GeneTree" id="ENSGT00390000009448"/>